<evidence type="ECO:0000313" key="1">
    <source>
        <dbReference type="EMBL" id="JAH55083.1"/>
    </source>
</evidence>
<reference evidence="1" key="2">
    <citation type="journal article" date="2015" name="Fish Shellfish Immunol.">
        <title>Early steps in the European eel (Anguilla anguilla)-Vibrio vulnificus interaction in the gills: Role of the RtxA13 toxin.</title>
        <authorList>
            <person name="Callol A."/>
            <person name="Pajuelo D."/>
            <person name="Ebbesson L."/>
            <person name="Teles M."/>
            <person name="MacKenzie S."/>
            <person name="Amaro C."/>
        </authorList>
    </citation>
    <scope>NUCLEOTIDE SEQUENCE</scope>
</reference>
<dbReference type="EMBL" id="GBXM01049708">
    <property type="protein sequence ID" value="JAH58869.1"/>
    <property type="molecule type" value="Transcribed_RNA"/>
</dbReference>
<reference evidence="1" key="1">
    <citation type="submission" date="2014-11" db="EMBL/GenBank/DDBJ databases">
        <authorList>
            <person name="Amaro Gonzalez C."/>
        </authorList>
    </citation>
    <scope>NUCLEOTIDE SEQUENCE</scope>
</reference>
<dbReference type="EMBL" id="GBXM01053494">
    <property type="protein sequence ID" value="JAH55083.1"/>
    <property type="molecule type" value="Transcribed_RNA"/>
</dbReference>
<organism evidence="1">
    <name type="scientific">Anguilla anguilla</name>
    <name type="common">European freshwater eel</name>
    <name type="synonym">Muraena anguilla</name>
    <dbReference type="NCBI Taxonomy" id="7936"/>
    <lineage>
        <taxon>Eukaryota</taxon>
        <taxon>Metazoa</taxon>
        <taxon>Chordata</taxon>
        <taxon>Craniata</taxon>
        <taxon>Vertebrata</taxon>
        <taxon>Euteleostomi</taxon>
        <taxon>Actinopterygii</taxon>
        <taxon>Neopterygii</taxon>
        <taxon>Teleostei</taxon>
        <taxon>Anguilliformes</taxon>
        <taxon>Anguillidae</taxon>
        <taxon>Anguilla</taxon>
    </lineage>
</organism>
<sequence>MPRIAERLLIYNPRPLRQIQHVHLEDC</sequence>
<protein>
    <submittedName>
        <fullName evidence="1">Uncharacterized protein</fullName>
    </submittedName>
</protein>
<proteinExistence type="predicted"/>
<accession>A0A0E9TQR6</accession>
<name>A0A0E9TQR6_ANGAN</name>
<dbReference type="AlphaFoldDB" id="A0A0E9TQR6"/>